<reference evidence="8" key="1">
    <citation type="submission" date="2020-06" db="EMBL/GenBank/DDBJ databases">
        <authorList>
            <person name="Li T."/>
            <person name="Hu X."/>
            <person name="Zhang T."/>
            <person name="Song X."/>
            <person name="Zhang H."/>
            <person name="Dai N."/>
            <person name="Sheng W."/>
            <person name="Hou X."/>
            <person name="Wei L."/>
        </authorList>
    </citation>
    <scope>NUCLEOTIDE SEQUENCE</scope>
    <source>
        <strain evidence="8">G02</strain>
        <tissue evidence="8">Leaf</tissue>
    </source>
</reference>
<keyword evidence="4 6" id="KW-0804">Transcription</keyword>
<comment type="subcellular location">
    <subcellularLocation>
        <location evidence="1 6">Nucleus</location>
    </subcellularLocation>
</comment>
<organism evidence="8">
    <name type="scientific">Sesamum radiatum</name>
    <name type="common">Black benniseed</name>
    <dbReference type="NCBI Taxonomy" id="300843"/>
    <lineage>
        <taxon>Eukaryota</taxon>
        <taxon>Viridiplantae</taxon>
        <taxon>Streptophyta</taxon>
        <taxon>Embryophyta</taxon>
        <taxon>Tracheophyta</taxon>
        <taxon>Spermatophyta</taxon>
        <taxon>Magnoliopsida</taxon>
        <taxon>eudicotyledons</taxon>
        <taxon>Gunneridae</taxon>
        <taxon>Pentapetalae</taxon>
        <taxon>asterids</taxon>
        <taxon>lamiids</taxon>
        <taxon>Lamiales</taxon>
        <taxon>Pedaliaceae</taxon>
        <taxon>Sesamum</taxon>
    </lineage>
</organism>
<dbReference type="PANTHER" id="PTHR14898">
    <property type="entry name" value="ENHANCER OF POLYCOMB"/>
    <property type="match status" value="1"/>
</dbReference>
<reference evidence="8" key="2">
    <citation type="journal article" date="2024" name="Plant">
        <title>Genomic evolution and insights into agronomic trait innovations of Sesamum species.</title>
        <authorList>
            <person name="Miao H."/>
            <person name="Wang L."/>
            <person name="Qu L."/>
            <person name="Liu H."/>
            <person name="Sun Y."/>
            <person name="Le M."/>
            <person name="Wang Q."/>
            <person name="Wei S."/>
            <person name="Zheng Y."/>
            <person name="Lin W."/>
            <person name="Duan Y."/>
            <person name="Cao H."/>
            <person name="Xiong S."/>
            <person name="Wang X."/>
            <person name="Wei L."/>
            <person name="Li C."/>
            <person name="Ma Q."/>
            <person name="Ju M."/>
            <person name="Zhao R."/>
            <person name="Li G."/>
            <person name="Mu C."/>
            <person name="Tian Q."/>
            <person name="Mei H."/>
            <person name="Zhang T."/>
            <person name="Gao T."/>
            <person name="Zhang H."/>
        </authorList>
    </citation>
    <scope>NUCLEOTIDE SEQUENCE</scope>
    <source>
        <strain evidence="8">G02</strain>
    </source>
</reference>
<dbReference type="InterPro" id="IPR024943">
    <property type="entry name" value="Enhancer_polycomb"/>
</dbReference>
<keyword evidence="3 6" id="KW-0805">Transcription regulation</keyword>
<comment type="similarity">
    <text evidence="2 6">Belongs to the enhancer of polycomb family.</text>
</comment>
<evidence type="ECO:0000256" key="6">
    <source>
        <dbReference type="RuleBase" id="RU361124"/>
    </source>
</evidence>
<feature type="domain" description="Enhancer of polycomb-like N-terminal" evidence="7">
    <location>
        <begin position="44"/>
        <end position="137"/>
    </location>
</feature>
<evidence type="ECO:0000259" key="7">
    <source>
        <dbReference type="Pfam" id="PF10513"/>
    </source>
</evidence>
<dbReference type="GO" id="GO:0005634">
    <property type="term" value="C:nucleus"/>
    <property type="evidence" value="ECO:0007669"/>
    <property type="project" value="UniProtKB-SubCell"/>
</dbReference>
<gene>
    <name evidence="8" type="ORF">Sradi_2863000</name>
</gene>
<accession>A0AAW2RX10</accession>
<dbReference type="Pfam" id="PF10513">
    <property type="entry name" value="EPL1"/>
    <property type="match status" value="1"/>
</dbReference>
<dbReference type="GO" id="GO:0006357">
    <property type="term" value="P:regulation of transcription by RNA polymerase II"/>
    <property type="evidence" value="ECO:0007669"/>
    <property type="project" value="InterPro"/>
</dbReference>
<comment type="caution">
    <text evidence="8">The sequence shown here is derived from an EMBL/GenBank/DDBJ whole genome shotgun (WGS) entry which is preliminary data.</text>
</comment>
<proteinExistence type="inferred from homology"/>
<evidence type="ECO:0000256" key="4">
    <source>
        <dbReference type="ARBA" id="ARBA00023163"/>
    </source>
</evidence>
<dbReference type="InterPro" id="IPR019542">
    <property type="entry name" value="Enhancer_polycomb-like_N"/>
</dbReference>
<dbReference type="GO" id="GO:0035267">
    <property type="term" value="C:NuA4 histone acetyltransferase complex"/>
    <property type="evidence" value="ECO:0007669"/>
    <property type="project" value="InterPro"/>
</dbReference>
<name>A0AAW2RX10_SESRA</name>
<protein>
    <recommendedName>
        <fullName evidence="6">Enhancer of polycomb-like protein</fullName>
    </recommendedName>
</protein>
<sequence length="267" mass="31000">MSRLSFRPRPLDFNKKIPIVKSVKDFEDDEVPTSTRNSLTLRLTAEADNEVQQSSSKKVASEIPTPQFVVVDTYERDYSPTFTQPTSYLRARGARAEIGEFVEYDLDNEDEDWLQEFNKERKTLAAEKFETIIFKLEVLDHKARERAGVITPTLGSPIPVLLTFDSAVEALIALSIKYGVFQSIYNYWKEKPPPPVSDTNPYNVFRPREKAHKLHTRRVRETCSMIIYWSHLCLAEQMQRRENNVQSFEKLRQVINAYNHPLNQSVL</sequence>
<evidence type="ECO:0000256" key="1">
    <source>
        <dbReference type="ARBA" id="ARBA00004123"/>
    </source>
</evidence>
<evidence type="ECO:0000256" key="3">
    <source>
        <dbReference type="ARBA" id="ARBA00023015"/>
    </source>
</evidence>
<evidence type="ECO:0000256" key="5">
    <source>
        <dbReference type="ARBA" id="ARBA00023242"/>
    </source>
</evidence>
<dbReference type="EMBL" id="JACGWJ010000012">
    <property type="protein sequence ID" value="KAL0384687.1"/>
    <property type="molecule type" value="Genomic_DNA"/>
</dbReference>
<evidence type="ECO:0000313" key="8">
    <source>
        <dbReference type="EMBL" id="KAL0384687.1"/>
    </source>
</evidence>
<dbReference type="AlphaFoldDB" id="A0AAW2RX10"/>
<evidence type="ECO:0000256" key="2">
    <source>
        <dbReference type="ARBA" id="ARBA00008035"/>
    </source>
</evidence>
<keyword evidence="5 6" id="KW-0539">Nucleus</keyword>